<dbReference type="WBParaSite" id="ES5_v2.g10246.t1">
    <property type="protein sequence ID" value="ES5_v2.g10246.t1"/>
    <property type="gene ID" value="ES5_v2.g10246"/>
</dbReference>
<proteinExistence type="predicted"/>
<evidence type="ECO:0000313" key="1">
    <source>
        <dbReference type="Proteomes" id="UP000887579"/>
    </source>
</evidence>
<organism evidence="1 2">
    <name type="scientific">Panagrolaimus sp. ES5</name>
    <dbReference type="NCBI Taxonomy" id="591445"/>
    <lineage>
        <taxon>Eukaryota</taxon>
        <taxon>Metazoa</taxon>
        <taxon>Ecdysozoa</taxon>
        <taxon>Nematoda</taxon>
        <taxon>Chromadorea</taxon>
        <taxon>Rhabditida</taxon>
        <taxon>Tylenchina</taxon>
        <taxon>Panagrolaimomorpha</taxon>
        <taxon>Panagrolaimoidea</taxon>
        <taxon>Panagrolaimidae</taxon>
        <taxon>Panagrolaimus</taxon>
    </lineage>
</organism>
<sequence>MLPVLLIQIKTNSFPSIPWQFLTSVKFVLTIVLLIVKILLLLRTIWQAAFSKQTVPIVEYVYPFVHILTLLAILWLNRKCRTAGITSSGIIFTTWGLFVLTGIPEFYTWFQTGTNPNLVATVDFSRYVLFLIWFPLTVLQLFVHLFAEHSGDIILEDTSPESTAAFLNRQFVCWFNRIVSTGYRKSLVSSDLFRLELPMTGQPLFNEWHQIYKPRADKYYEKYREAKIKTALEASYGDPLLISDSTPLLGDEKGILRTQALRDKSVIEGYGATSDFRAAEAETRKDIPIKNAPKPPSIVSVLFSMFKWSFLGATLVKLCSDILQFANPLLLR</sequence>
<protein>
    <submittedName>
        <fullName evidence="2">Cytochrome b</fullName>
    </submittedName>
</protein>
<evidence type="ECO:0000313" key="2">
    <source>
        <dbReference type="WBParaSite" id="ES5_v2.g10246.t1"/>
    </source>
</evidence>
<name>A0AC34EZR7_9BILA</name>
<dbReference type="Proteomes" id="UP000887579">
    <property type="component" value="Unplaced"/>
</dbReference>
<accession>A0AC34EZR7</accession>
<reference evidence="2" key="1">
    <citation type="submission" date="2022-11" db="UniProtKB">
        <authorList>
            <consortium name="WormBaseParasite"/>
        </authorList>
    </citation>
    <scope>IDENTIFICATION</scope>
</reference>